<dbReference type="RefSeq" id="WP_011388294.1">
    <property type="nucleotide sequence ID" value="NC_007643.1"/>
</dbReference>
<dbReference type="HOGENOM" id="CLU_000445_88_4_5"/>
<reference evidence="5 6" key="1">
    <citation type="journal article" date="2011" name="Stand. Genomic Sci.">
        <title>Complete genome sequence of Rhodospirillum rubrum type strain (S1).</title>
        <authorList>
            <person name="Munk A.C."/>
            <person name="Copeland A."/>
            <person name="Lucas S."/>
            <person name="Lapidus A."/>
            <person name="Del Rio T.G."/>
            <person name="Barry K."/>
            <person name="Detter J.C."/>
            <person name="Hammon N."/>
            <person name="Israni S."/>
            <person name="Pitluck S."/>
            <person name="Brettin T."/>
            <person name="Bruce D."/>
            <person name="Han C."/>
            <person name="Tapia R."/>
            <person name="Gilna P."/>
            <person name="Schmutz J."/>
            <person name="Larimer F."/>
            <person name="Land M."/>
            <person name="Kyrpides N.C."/>
            <person name="Mavromatis K."/>
            <person name="Richardson P."/>
            <person name="Rohde M."/>
            <person name="Goker M."/>
            <person name="Klenk H.P."/>
            <person name="Zhang Y."/>
            <person name="Roberts G.P."/>
            <person name="Reslewic S."/>
            <person name="Schwartz D.C."/>
        </authorList>
    </citation>
    <scope>NUCLEOTIDE SEQUENCE [LARGE SCALE GENOMIC DNA]</scope>
    <source>
        <strain evidence="6">ATCC 11170 / ATH 1.1.1 / DSM 467 / LMG 4362 / NCIMB 8255 / S1</strain>
    </source>
</reference>
<name>Q2RX05_RHORT</name>
<evidence type="ECO:0000256" key="1">
    <source>
        <dbReference type="ARBA" id="ARBA00023015"/>
    </source>
</evidence>
<organism evidence="5 6">
    <name type="scientific">Rhodospirillum rubrum (strain ATCC 11170 / ATH 1.1.1 / DSM 467 / LMG 4362 / NCIMB 8255 / S1)</name>
    <dbReference type="NCBI Taxonomy" id="269796"/>
    <lineage>
        <taxon>Bacteria</taxon>
        <taxon>Pseudomonadati</taxon>
        <taxon>Pseudomonadota</taxon>
        <taxon>Alphaproteobacteria</taxon>
        <taxon>Rhodospirillales</taxon>
        <taxon>Rhodospirillaceae</taxon>
        <taxon>Rhodospirillum</taxon>
    </lineage>
</organism>
<evidence type="ECO:0000256" key="2">
    <source>
        <dbReference type="ARBA" id="ARBA00023125"/>
    </source>
</evidence>
<dbReference type="InterPro" id="IPR018060">
    <property type="entry name" value="HTH_AraC"/>
</dbReference>
<dbReference type="EnsemblBacteria" id="ABC21340">
    <property type="protein sequence ID" value="ABC21340"/>
    <property type="gene ID" value="Rru_A0536"/>
</dbReference>
<dbReference type="InterPro" id="IPR020449">
    <property type="entry name" value="Tscrpt_reg_AraC-type_HTH"/>
</dbReference>
<dbReference type="InterPro" id="IPR009057">
    <property type="entry name" value="Homeodomain-like_sf"/>
</dbReference>
<dbReference type="Pfam" id="PF12833">
    <property type="entry name" value="HTH_18"/>
    <property type="match status" value="1"/>
</dbReference>
<dbReference type="SUPFAM" id="SSF46689">
    <property type="entry name" value="Homeodomain-like"/>
    <property type="match status" value="2"/>
</dbReference>
<keyword evidence="3" id="KW-0804">Transcription</keyword>
<dbReference type="EMBL" id="CP000230">
    <property type="protein sequence ID" value="ABC21340.1"/>
    <property type="molecule type" value="Genomic_DNA"/>
</dbReference>
<keyword evidence="6" id="KW-1185">Reference proteome</keyword>
<keyword evidence="1" id="KW-0805">Transcription regulation</keyword>
<evidence type="ECO:0000313" key="5">
    <source>
        <dbReference type="EMBL" id="ABC21340.1"/>
    </source>
</evidence>
<dbReference type="AlphaFoldDB" id="Q2RX05"/>
<dbReference type="InterPro" id="IPR050204">
    <property type="entry name" value="AraC_XylS_family_regulators"/>
</dbReference>
<dbReference type="eggNOG" id="COG2207">
    <property type="taxonomic scope" value="Bacteria"/>
</dbReference>
<evidence type="ECO:0000313" key="6">
    <source>
        <dbReference type="Proteomes" id="UP000001929"/>
    </source>
</evidence>
<dbReference type="GO" id="GO:0003700">
    <property type="term" value="F:DNA-binding transcription factor activity"/>
    <property type="evidence" value="ECO:0007669"/>
    <property type="project" value="InterPro"/>
</dbReference>
<dbReference type="PROSITE" id="PS00041">
    <property type="entry name" value="HTH_ARAC_FAMILY_1"/>
    <property type="match status" value="1"/>
</dbReference>
<dbReference type="PRINTS" id="PR00032">
    <property type="entry name" value="HTHARAC"/>
</dbReference>
<feature type="domain" description="HTH araC/xylS-type" evidence="4">
    <location>
        <begin position="196"/>
        <end position="294"/>
    </location>
</feature>
<evidence type="ECO:0000256" key="3">
    <source>
        <dbReference type="ARBA" id="ARBA00023163"/>
    </source>
</evidence>
<dbReference type="PhylomeDB" id="Q2RX05"/>
<sequence>MADLDDFKIFEHLHSAGVPLRASARFGDGVAAALWERDEHVFQRYETPDHHTLSLYVDGGTGIRRLAGERLRIGDHAGPGSLCVMPAEVTSDWSVDGPVRLFHFYIPRVVFNRAVVETLDLDPARVSLRDESFLRDPVLEGMIRSAMLALSWNDPAERVALTHAGRALIAYMAARLTDRGARALPAMGGLTPRVVARLRAFIEANLERALSIDDLAAVADLSPFHFARAFKATLGEPPHAYVQSRRIERAKTLLRADRLPLAEIALLCGFASQSHFTARFRQATGQTPGRYAREGGGLVSDVFL</sequence>
<protein>
    <submittedName>
        <fullName evidence="5">Transcriptional regulator, AraC family</fullName>
    </submittedName>
</protein>
<dbReference type="PATRIC" id="fig|269796.9.peg.591"/>
<dbReference type="PANTHER" id="PTHR46796:SF6">
    <property type="entry name" value="ARAC SUBFAMILY"/>
    <property type="match status" value="1"/>
</dbReference>
<dbReference type="KEGG" id="rru:Rru_A0536"/>
<dbReference type="PROSITE" id="PS01124">
    <property type="entry name" value="HTH_ARAC_FAMILY_2"/>
    <property type="match status" value="1"/>
</dbReference>
<dbReference type="GO" id="GO:0043565">
    <property type="term" value="F:sequence-specific DNA binding"/>
    <property type="evidence" value="ECO:0007669"/>
    <property type="project" value="InterPro"/>
</dbReference>
<dbReference type="STRING" id="269796.Rru_A0536"/>
<dbReference type="SMART" id="SM00342">
    <property type="entry name" value="HTH_ARAC"/>
    <property type="match status" value="1"/>
</dbReference>
<keyword evidence="2" id="KW-0238">DNA-binding</keyword>
<dbReference type="InterPro" id="IPR018062">
    <property type="entry name" value="HTH_AraC-typ_CS"/>
</dbReference>
<evidence type="ECO:0000259" key="4">
    <source>
        <dbReference type="PROSITE" id="PS01124"/>
    </source>
</evidence>
<proteinExistence type="predicted"/>
<dbReference type="Gene3D" id="1.10.10.60">
    <property type="entry name" value="Homeodomain-like"/>
    <property type="match status" value="1"/>
</dbReference>
<accession>Q2RX05</accession>
<dbReference type="Proteomes" id="UP000001929">
    <property type="component" value="Chromosome"/>
</dbReference>
<dbReference type="PANTHER" id="PTHR46796">
    <property type="entry name" value="HTH-TYPE TRANSCRIPTIONAL ACTIVATOR RHAS-RELATED"/>
    <property type="match status" value="1"/>
</dbReference>
<gene>
    <name evidence="5" type="ordered locus">Rru_A0536</name>
</gene>